<evidence type="ECO:0000256" key="3">
    <source>
        <dbReference type="PROSITE-ProRule" id="PRU01331"/>
    </source>
</evidence>
<protein>
    <recommendedName>
        <fullName evidence="1">Glutamine synthetase</fullName>
    </recommendedName>
</protein>
<dbReference type="Pfam" id="PF00120">
    <property type="entry name" value="Gln-synt_C"/>
    <property type="match status" value="1"/>
</dbReference>
<evidence type="ECO:0000256" key="1">
    <source>
        <dbReference type="ARBA" id="ARBA00021364"/>
    </source>
</evidence>
<evidence type="ECO:0000256" key="2">
    <source>
        <dbReference type="ARBA" id="ARBA00022598"/>
    </source>
</evidence>
<evidence type="ECO:0000256" key="4">
    <source>
        <dbReference type="RuleBase" id="RU000384"/>
    </source>
</evidence>
<feature type="compositionally biased region" description="Low complexity" evidence="5">
    <location>
        <begin position="274"/>
        <end position="290"/>
    </location>
</feature>
<dbReference type="Gene3D" id="3.10.20.70">
    <property type="entry name" value="Glutamine synthetase, N-terminal domain"/>
    <property type="match status" value="1"/>
</dbReference>
<name>A0A8H5GHC7_9AGAR</name>
<reference evidence="7 8" key="1">
    <citation type="journal article" date="2020" name="ISME J.">
        <title>Uncovering the hidden diversity of litter-decomposition mechanisms in mushroom-forming fungi.</title>
        <authorList>
            <person name="Floudas D."/>
            <person name="Bentzer J."/>
            <person name="Ahren D."/>
            <person name="Johansson T."/>
            <person name="Persson P."/>
            <person name="Tunlid A."/>
        </authorList>
    </citation>
    <scope>NUCLEOTIDE SEQUENCE [LARGE SCALE GENOMIC DNA]</scope>
    <source>
        <strain evidence="7 8">CBS 291.85</strain>
    </source>
</reference>
<feature type="domain" description="GS catalytic" evidence="6">
    <location>
        <begin position="137"/>
        <end position="490"/>
    </location>
</feature>
<proteinExistence type="inferred from homology"/>
<organism evidence="7 8">
    <name type="scientific">Tetrapyrgos nigripes</name>
    <dbReference type="NCBI Taxonomy" id="182062"/>
    <lineage>
        <taxon>Eukaryota</taxon>
        <taxon>Fungi</taxon>
        <taxon>Dikarya</taxon>
        <taxon>Basidiomycota</taxon>
        <taxon>Agaricomycotina</taxon>
        <taxon>Agaricomycetes</taxon>
        <taxon>Agaricomycetidae</taxon>
        <taxon>Agaricales</taxon>
        <taxon>Marasmiineae</taxon>
        <taxon>Marasmiaceae</taxon>
        <taxon>Tetrapyrgos</taxon>
    </lineage>
</organism>
<accession>A0A8H5GHC7</accession>
<dbReference type="GO" id="GO:0006542">
    <property type="term" value="P:glutamine biosynthetic process"/>
    <property type="evidence" value="ECO:0007669"/>
    <property type="project" value="InterPro"/>
</dbReference>
<dbReference type="GO" id="GO:0004356">
    <property type="term" value="F:glutamine synthetase activity"/>
    <property type="evidence" value="ECO:0007669"/>
    <property type="project" value="InterPro"/>
</dbReference>
<dbReference type="SUPFAM" id="SSF55931">
    <property type="entry name" value="Glutamine synthetase/guanido kinase"/>
    <property type="match status" value="1"/>
</dbReference>
<evidence type="ECO:0000259" key="6">
    <source>
        <dbReference type="PROSITE" id="PS51987"/>
    </source>
</evidence>
<dbReference type="PANTHER" id="PTHR43785:SF2">
    <property type="entry name" value="TYPE-1 GLUTAMINE SYNTHETASE 1"/>
    <property type="match status" value="1"/>
</dbReference>
<dbReference type="Proteomes" id="UP000559256">
    <property type="component" value="Unassembled WGS sequence"/>
</dbReference>
<dbReference type="EMBL" id="JAACJM010000030">
    <property type="protein sequence ID" value="KAF5364993.1"/>
    <property type="molecule type" value="Genomic_DNA"/>
</dbReference>
<dbReference type="AlphaFoldDB" id="A0A8H5GHC7"/>
<evidence type="ECO:0000313" key="8">
    <source>
        <dbReference type="Proteomes" id="UP000559256"/>
    </source>
</evidence>
<dbReference type="Gene3D" id="3.30.590.10">
    <property type="entry name" value="Glutamine synthetase/guanido kinase, catalytic domain"/>
    <property type="match status" value="1"/>
</dbReference>
<gene>
    <name evidence="7" type="ORF">D9758_008090</name>
</gene>
<dbReference type="SMART" id="SM01230">
    <property type="entry name" value="Gln-synt_C"/>
    <property type="match status" value="1"/>
</dbReference>
<dbReference type="InterPro" id="IPR036651">
    <property type="entry name" value="Gln_synt_N_sf"/>
</dbReference>
<evidence type="ECO:0000256" key="5">
    <source>
        <dbReference type="SAM" id="MobiDB-lite"/>
    </source>
</evidence>
<keyword evidence="2" id="KW-0436">Ligase</keyword>
<dbReference type="PROSITE" id="PS51987">
    <property type="entry name" value="GS_CATALYTIC"/>
    <property type="match status" value="1"/>
</dbReference>
<dbReference type="InterPro" id="IPR014746">
    <property type="entry name" value="Gln_synth/guanido_kin_cat_dom"/>
</dbReference>
<comment type="caution">
    <text evidence="7">The sequence shown here is derived from an EMBL/GenBank/DDBJ whole genome shotgun (WGS) entry which is preliminary data.</text>
</comment>
<dbReference type="PANTHER" id="PTHR43785">
    <property type="entry name" value="GAMMA-GLUTAMYLPUTRESCINE SYNTHETASE"/>
    <property type="match status" value="1"/>
</dbReference>
<dbReference type="OrthoDB" id="3364440at2759"/>
<keyword evidence="8" id="KW-1185">Reference proteome</keyword>
<evidence type="ECO:0000313" key="7">
    <source>
        <dbReference type="EMBL" id="KAF5364993.1"/>
    </source>
</evidence>
<comment type="similarity">
    <text evidence="3 4">Belongs to the glutamine synthetase family.</text>
</comment>
<sequence>MAPRPTTDFSHGVHYTPGNVAKPKALSPEGLRYSGITYIRFQWVDLANNVRYRVIPVSYFEKLLLSPRPGVAMTKASLGIIYLNMAEGFSPIGEYLYIADLDSLRACPYEPGHATIMGYFQEKAPLEGVRIDVDLCPRTMLKRVEEDAASQSVQFLVGIETEFILLKATSPVPVASNVHNWSHSEGLRTGSVESKILREISDALLETKVEVQMYHAEAAPGQYEIVTGPLTPLAAADAAILTRETIANIAAKHGLRATFAPRVYMDSCGSSTHTHVSVHSTSQNGSSSSSTDADGHDLTTAEASFLSNLLEHLPSIALLTLPIPASYKRVQDGVWSGGTYVCWGTENREAPIRLTNAHSKTSRNFELRFIDGTSNPYLALTAVLGMGLEGIKRKSKLETKDCSYEMSKGVWNTKTPAQMSEQERKQLGITKRFPLTWEEAREKFGSDEMVRKVFGEEFVKKYLSVNKVLAESLAQDKDEAKELTRLVEYY</sequence>
<feature type="region of interest" description="Disordered" evidence="5">
    <location>
        <begin position="274"/>
        <end position="296"/>
    </location>
</feature>
<dbReference type="InterPro" id="IPR008146">
    <property type="entry name" value="Gln_synth_cat_dom"/>
</dbReference>